<dbReference type="Proteomes" id="UP000007305">
    <property type="component" value="Chromosome 8"/>
</dbReference>
<sequence length="115" mass="13540">MHDEERGQVRPLPLQAGKQQNPPRTQKKEMKIGEVTNRINRRKTPKSCHMRATEAYHQLTKGKDSTCLMENNRNKYRKKKPNANRIHPQRHHPVNGDQNAAILKQEEEKKTKKRT</sequence>
<feature type="compositionally biased region" description="Basic and acidic residues" evidence="1">
    <location>
        <begin position="104"/>
        <end position="115"/>
    </location>
</feature>
<reference evidence="2" key="3">
    <citation type="submission" date="2021-05" db="UniProtKB">
        <authorList>
            <consortium name="EnsemblPlants"/>
        </authorList>
    </citation>
    <scope>IDENTIFICATION</scope>
    <source>
        <strain evidence="2">cv. B73</strain>
    </source>
</reference>
<dbReference type="EnsemblPlants" id="Zm00001eb332840_T001">
    <property type="protein sequence ID" value="Zm00001eb332840_P001"/>
    <property type="gene ID" value="Zm00001eb332840"/>
</dbReference>
<organism evidence="2 3">
    <name type="scientific">Zea mays</name>
    <name type="common">Maize</name>
    <dbReference type="NCBI Taxonomy" id="4577"/>
    <lineage>
        <taxon>Eukaryota</taxon>
        <taxon>Viridiplantae</taxon>
        <taxon>Streptophyta</taxon>
        <taxon>Embryophyta</taxon>
        <taxon>Tracheophyta</taxon>
        <taxon>Spermatophyta</taxon>
        <taxon>Magnoliopsida</taxon>
        <taxon>Liliopsida</taxon>
        <taxon>Poales</taxon>
        <taxon>Poaceae</taxon>
        <taxon>PACMAD clade</taxon>
        <taxon>Panicoideae</taxon>
        <taxon>Andropogonodae</taxon>
        <taxon>Andropogoneae</taxon>
        <taxon>Tripsacinae</taxon>
        <taxon>Zea</taxon>
    </lineage>
</organism>
<dbReference type="AlphaFoldDB" id="A0A804QIX1"/>
<protein>
    <submittedName>
        <fullName evidence="2">Uncharacterized protein</fullName>
    </submittedName>
</protein>
<evidence type="ECO:0000313" key="2">
    <source>
        <dbReference type="EnsemblPlants" id="Zm00001eb332840_P001"/>
    </source>
</evidence>
<feature type="region of interest" description="Disordered" evidence="1">
    <location>
        <begin position="75"/>
        <end position="115"/>
    </location>
</feature>
<evidence type="ECO:0000313" key="3">
    <source>
        <dbReference type="Proteomes" id="UP000007305"/>
    </source>
</evidence>
<keyword evidence="3" id="KW-1185">Reference proteome</keyword>
<accession>A0A804QIX1</accession>
<reference evidence="2" key="2">
    <citation type="submission" date="2019-07" db="EMBL/GenBank/DDBJ databases">
        <authorList>
            <person name="Seetharam A."/>
            <person name="Woodhouse M."/>
            <person name="Cannon E."/>
        </authorList>
    </citation>
    <scope>NUCLEOTIDE SEQUENCE [LARGE SCALE GENOMIC DNA]</scope>
    <source>
        <strain evidence="2">cv. B73</strain>
    </source>
</reference>
<dbReference type="InParanoid" id="A0A804QIX1"/>
<name>A0A804QIX1_MAIZE</name>
<feature type="compositionally biased region" description="Basic residues" evidence="1">
    <location>
        <begin position="75"/>
        <end position="93"/>
    </location>
</feature>
<proteinExistence type="predicted"/>
<dbReference type="Gramene" id="Zm00001eb332840_T001">
    <property type="protein sequence ID" value="Zm00001eb332840_P001"/>
    <property type="gene ID" value="Zm00001eb332840"/>
</dbReference>
<reference evidence="3" key="1">
    <citation type="journal article" date="2009" name="Science">
        <title>The B73 maize genome: complexity, diversity, and dynamics.</title>
        <authorList>
            <person name="Schnable P.S."/>
            <person name="Ware D."/>
            <person name="Fulton R.S."/>
            <person name="Stein J.C."/>
            <person name="Wei F."/>
            <person name="Pasternak S."/>
            <person name="Liang C."/>
            <person name="Zhang J."/>
            <person name="Fulton L."/>
            <person name="Graves T.A."/>
            <person name="Minx P."/>
            <person name="Reily A.D."/>
            <person name="Courtney L."/>
            <person name="Kruchowski S.S."/>
            <person name="Tomlinson C."/>
            <person name="Strong C."/>
            <person name="Delehaunty K."/>
            <person name="Fronick C."/>
            <person name="Courtney B."/>
            <person name="Rock S.M."/>
            <person name="Belter E."/>
            <person name="Du F."/>
            <person name="Kim K."/>
            <person name="Abbott R.M."/>
            <person name="Cotton M."/>
            <person name="Levy A."/>
            <person name="Marchetto P."/>
            <person name="Ochoa K."/>
            <person name="Jackson S.M."/>
            <person name="Gillam B."/>
            <person name="Chen W."/>
            <person name="Yan L."/>
            <person name="Higginbotham J."/>
            <person name="Cardenas M."/>
            <person name="Waligorski J."/>
            <person name="Applebaum E."/>
            <person name="Phelps L."/>
            <person name="Falcone J."/>
            <person name="Kanchi K."/>
            <person name="Thane T."/>
            <person name="Scimone A."/>
            <person name="Thane N."/>
            <person name="Henke J."/>
            <person name="Wang T."/>
            <person name="Ruppert J."/>
            <person name="Shah N."/>
            <person name="Rotter K."/>
            <person name="Hodges J."/>
            <person name="Ingenthron E."/>
            <person name="Cordes M."/>
            <person name="Kohlberg S."/>
            <person name="Sgro J."/>
            <person name="Delgado B."/>
            <person name="Mead K."/>
            <person name="Chinwalla A."/>
            <person name="Leonard S."/>
            <person name="Crouse K."/>
            <person name="Collura K."/>
            <person name="Kudrna D."/>
            <person name="Currie J."/>
            <person name="He R."/>
            <person name="Angelova A."/>
            <person name="Rajasekar S."/>
            <person name="Mueller T."/>
            <person name="Lomeli R."/>
            <person name="Scara G."/>
            <person name="Ko A."/>
            <person name="Delaney K."/>
            <person name="Wissotski M."/>
            <person name="Lopez G."/>
            <person name="Campos D."/>
            <person name="Braidotti M."/>
            <person name="Ashley E."/>
            <person name="Golser W."/>
            <person name="Kim H."/>
            <person name="Lee S."/>
            <person name="Lin J."/>
            <person name="Dujmic Z."/>
            <person name="Kim W."/>
            <person name="Talag J."/>
            <person name="Zuccolo A."/>
            <person name="Fan C."/>
            <person name="Sebastian A."/>
            <person name="Kramer M."/>
            <person name="Spiegel L."/>
            <person name="Nascimento L."/>
            <person name="Zutavern T."/>
            <person name="Miller B."/>
            <person name="Ambroise C."/>
            <person name="Muller S."/>
            <person name="Spooner W."/>
            <person name="Narechania A."/>
            <person name="Ren L."/>
            <person name="Wei S."/>
            <person name="Kumari S."/>
            <person name="Faga B."/>
            <person name="Levy M.J."/>
            <person name="McMahan L."/>
            <person name="Van Buren P."/>
            <person name="Vaughn M.W."/>
            <person name="Ying K."/>
            <person name="Yeh C.-T."/>
            <person name="Emrich S.J."/>
            <person name="Jia Y."/>
            <person name="Kalyanaraman A."/>
            <person name="Hsia A.-P."/>
            <person name="Barbazuk W.B."/>
            <person name="Baucom R.S."/>
            <person name="Brutnell T.P."/>
            <person name="Carpita N.C."/>
            <person name="Chaparro C."/>
            <person name="Chia J.-M."/>
            <person name="Deragon J.-M."/>
            <person name="Estill J.C."/>
            <person name="Fu Y."/>
            <person name="Jeddeloh J.A."/>
            <person name="Han Y."/>
            <person name="Lee H."/>
            <person name="Li P."/>
            <person name="Lisch D.R."/>
            <person name="Liu S."/>
            <person name="Liu Z."/>
            <person name="Nagel D.H."/>
            <person name="McCann M.C."/>
            <person name="SanMiguel P."/>
            <person name="Myers A.M."/>
            <person name="Nettleton D."/>
            <person name="Nguyen J."/>
            <person name="Penning B.W."/>
            <person name="Ponnala L."/>
            <person name="Schneider K.L."/>
            <person name="Schwartz D.C."/>
            <person name="Sharma A."/>
            <person name="Soderlund C."/>
            <person name="Springer N.M."/>
            <person name="Sun Q."/>
            <person name="Wang H."/>
            <person name="Waterman M."/>
            <person name="Westerman R."/>
            <person name="Wolfgruber T.K."/>
            <person name="Yang L."/>
            <person name="Yu Y."/>
            <person name="Zhang L."/>
            <person name="Zhou S."/>
            <person name="Zhu Q."/>
            <person name="Bennetzen J.L."/>
            <person name="Dawe R.K."/>
            <person name="Jiang J."/>
            <person name="Jiang N."/>
            <person name="Presting G.G."/>
            <person name="Wessler S.R."/>
            <person name="Aluru S."/>
            <person name="Martienssen R.A."/>
            <person name="Clifton S.W."/>
            <person name="McCombie W.R."/>
            <person name="Wing R.A."/>
            <person name="Wilson R.K."/>
        </authorList>
    </citation>
    <scope>NUCLEOTIDE SEQUENCE [LARGE SCALE GENOMIC DNA]</scope>
    <source>
        <strain evidence="3">cv. B73</strain>
    </source>
</reference>
<feature type="region of interest" description="Disordered" evidence="1">
    <location>
        <begin position="1"/>
        <end position="30"/>
    </location>
</feature>
<evidence type="ECO:0000256" key="1">
    <source>
        <dbReference type="SAM" id="MobiDB-lite"/>
    </source>
</evidence>